<dbReference type="GO" id="GO:0005886">
    <property type="term" value="C:plasma membrane"/>
    <property type="evidence" value="ECO:0007669"/>
    <property type="project" value="InterPro"/>
</dbReference>
<dbReference type="Proteomes" id="UP000271162">
    <property type="component" value="Unassembled WGS sequence"/>
</dbReference>
<reference evidence="3" key="1">
    <citation type="submission" date="2017-02" db="UniProtKB">
        <authorList>
            <consortium name="WormBaseParasite"/>
        </authorList>
    </citation>
    <scope>IDENTIFICATION</scope>
</reference>
<keyword evidence="2" id="KW-1185">Reference proteome</keyword>
<dbReference type="OMA" id="EREKFNW"/>
<dbReference type="WBParaSite" id="NBR_0001820501-mRNA-1">
    <property type="protein sequence ID" value="NBR_0001820501-mRNA-1"/>
    <property type="gene ID" value="NBR_0001820501"/>
</dbReference>
<evidence type="ECO:0000313" key="2">
    <source>
        <dbReference type="Proteomes" id="UP000271162"/>
    </source>
</evidence>
<dbReference type="STRING" id="27835.A0A0N4YM34"/>
<dbReference type="EMBL" id="UYSL01023252">
    <property type="protein sequence ID" value="VDL81929.1"/>
    <property type="molecule type" value="Genomic_DNA"/>
</dbReference>
<protein>
    <submittedName>
        <fullName evidence="3">Transmembrane protein C9orf46</fullName>
    </submittedName>
</protein>
<reference evidence="1 2" key="2">
    <citation type="submission" date="2018-11" db="EMBL/GenBank/DDBJ databases">
        <authorList>
            <consortium name="Pathogen Informatics"/>
        </authorList>
    </citation>
    <scope>NUCLEOTIDE SEQUENCE [LARGE SCALE GENOMIC DNA]</scope>
</reference>
<sequence>MGGFLSSEPRRAVPDLYEELEKTRLAEEREKLNWTASGGAVMSVFCALSAFHHKNMLHLLPLFPTLSYLGYQAHYCYGDKMTIIRESAKNLLHENLDQVAPSALSVEDVRHRMKELNEMKRDEELFL</sequence>
<evidence type="ECO:0000313" key="3">
    <source>
        <dbReference type="WBParaSite" id="NBR_0001820501-mRNA-1"/>
    </source>
</evidence>
<gene>
    <name evidence="1" type="ORF">NBR_LOCUS18208</name>
</gene>
<dbReference type="PANTHER" id="PTHR13411:SF5">
    <property type="entry name" value="PROTEIN CBR-TAG-281"/>
    <property type="match status" value="1"/>
</dbReference>
<dbReference type="InterPro" id="IPR019319">
    <property type="entry name" value="Plg-R(KT)"/>
</dbReference>
<proteinExistence type="predicted"/>
<name>A0A0N4YM34_NIPBR</name>
<dbReference type="Pfam" id="PF10166">
    <property type="entry name" value="DUF2368"/>
    <property type="match status" value="1"/>
</dbReference>
<dbReference type="PANTHER" id="PTHR13411">
    <property type="entry name" value="PLASMINOGEN RECEPTOR (KT)"/>
    <property type="match status" value="1"/>
</dbReference>
<dbReference type="AlphaFoldDB" id="A0A0N4YM34"/>
<evidence type="ECO:0000313" key="1">
    <source>
        <dbReference type="EMBL" id="VDL81929.1"/>
    </source>
</evidence>
<organism evidence="3">
    <name type="scientific">Nippostrongylus brasiliensis</name>
    <name type="common">Rat hookworm</name>
    <dbReference type="NCBI Taxonomy" id="27835"/>
    <lineage>
        <taxon>Eukaryota</taxon>
        <taxon>Metazoa</taxon>
        <taxon>Ecdysozoa</taxon>
        <taxon>Nematoda</taxon>
        <taxon>Chromadorea</taxon>
        <taxon>Rhabditida</taxon>
        <taxon>Rhabditina</taxon>
        <taxon>Rhabditomorpha</taxon>
        <taxon>Strongyloidea</taxon>
        <taxon>Heligmosomidae</taxon>
        <taxon>Nippostrongylus</taxon>
    </lineage>
</organism>
<accession>A0A0N4YM34</accession>